<feature type="transmembrane region" description="Helical" evidence="9">
    <location>
        <begin position="131"/>
        <end position="154"/>
    </location>
</feature>
<accession>A0A941ES38</accession>
<feature type="transmembrane region" description="Helical" evidence="9">
    <location>
        <begin position="98"/>
        <end position="119"/>
    </location>
</feature>
<protein>
    <recommendedName>
        <fullName evidence="10">Phosphate transport system permease protein</fullName>
    </recommendedName>
</protein>
<evidence type="ECO:0000256" key="8">
    <source>
        <dbReference type="ARBA" id="ARBA00023136"/>
    </source>
</evidence>
<keyword evidence="13" id="KW-1185">Reference proteome</keyword>
<evidence type="ECO:0000259" key="11">
    <source>
        <dbReference type="PROSITE" id="PS50928"/>
    </source>
</evidence>
<feature type="transmembrane region" description="Helical" evidence="9">
    <location>
        <begin position="40"/>
        <end position="65"/>
    </location>
</feature>
<proteinExistence type="inferred from homology"/>
<evidence type="ECO:0000256" key="1">
    <source>
        <dbReference type="ARBA" id="ARBA00004651"/>
    </source>
</evidence>
<dbReference type="GO" id="GO:0005886">
    <property type="term" value="C:plasma membrane"/>
    <property type="evidence" value="ECO:0007669"/>
    <property type="project" value="UniProtKB-SubCell"/>
</dbReference>
<keyword evidence="5 10" id="KW-0592">Phosphate transport</keyword>
<gene>
    <name evidence="12" type="primary">pstC</name>
    <name evidence="12" type="ORF">KDL01_24620</name>
</gene>
<dbReference type="PROSITE" id="PS50928">
    <property type="entry name" value="ABC_TM1"/>
    <property type="match status" value="1"/>
</dbReference>
<dbReference type="EMBL" id="JAGSOG010000145">
    <property type="protein sequence ID" value="MBR7836485.1"/>
    <property type="molecule type" value="Genomic_DNA"/>
</dbReference>
<dbReference type="SUPFAM" id="SSF161098">
    <property type="entry name" value="MetI-like"/>
    <property type="match status" value="1"/>
</dbReference>
<dbReference type="InterPro" id="IPR000515">
    <property type="entry name" value="MetI-like"/>
</dbReference>
<evidence type="ECO:0000256" key="7">
    <source>
        <dbReference type="ARBA" id="ARBA00022989"/>
    </source>
</evidence>
<evidence type="ECO:0000256" key="5">
    <source>
        <dbReference type="ARBA" id="ARBA00022592"/>
    </source>
</evidence>
<evidence type="ECO:0000256" key="3">
    <source>
        <dbReference type="ARBA" id="ARBA00022448"/>
    </source>
</evidence>
<dbReference type="Pfam" id="PF00528">
    <property type="entry name" value="BPD_transp_1"/>
    <property type="match status" value="1"/>
</dbReference>
<comment type="caution">
    <text evidence="12">The sequence shown here is derived from an EMBL/GenBank/DDBJ whole genome shotgun (WGS) entry which is preliminary data.</text>
</comment>
<evidence type="ECO:0000313" key="13">
    <source>
        <dbReference type="Proteomes" id="UP000675781"/>
    </source>
</evidence>
<reference evidence="12" key="1">
    <citation type="submission" date="2021-04" db="EMBL/GenBank/DDBJ databases">
        <title>Genome based classification of Actinospica acidithermotolerans sp. nov., an actinobacterium isolated from an Indonesian hot spring.</title>
        <authorList>
            <person name="Kusuma A.B."/>
            <person name="Putra K.E."/>
            <person name="Nafisah S."/>
            <person name="Loh J."/>
            <person name="Nouioui I."/>
            <person name="Goodfellow M."/>
        </authorList>
    </citation>
    <scope>NUCLEOTIDE SEQUENCE</scope>
    <source>
        <strain evidence="12">CSCA 57</strain>
    </source>
</reference>
<evidence type="ECO:0000256" key="6">
    <source>
        <dbReference type="ARBA" id="ARBA00022692"/>
    </source>
</evidence>
<dbReference type="PANTHER" id="PTHR30425">
    <property type="entry name" value="PHOSPHATE TRANSPORT SYSTEM PERMEASE PROTEIN PST"/>
    <property type="match status" value="1"/>
</dbReference>
<dbReference type="AlphaFoldDB" id="A0A941ES38"/>
<keyword evidence="6 9" id="KW-0812">Transmembrane</keyword>
<dbReference type="NCBIfam" id="TIGR02138">
    <property type="entry name" value="phosphate_pstC"/>
    <property type="match status" value="1"/>
</dbReference>
<evidence type="ECO:0000256" key="4">
    <source>
        <dbReference type="ARBA" id="ARBA00022475"/>
    </source>
</evidence>
<organism evidence="12 13">
    <name type="scientific">Actinospica durhamensis</name>
    <dbReference type="NCBI Taxonomy" id="1508375"/>
    <lineage>
        <taxon>Bacteria</taxon>
        <taxon>Bacillati</taxon>
        <taxon>Actinomycetota</taxon>
        <taxon>Actinomycetes</taxon>
        <taxon>Catenulisporales</taxon>
        <taxon>Actinospicaceae</taxon>
        <taxon>Actinospica</taxon>
    </lineage>
</organism>
<feature type="transmembrane region" description="Helical" evidence="9">
    <location>
        <begin position="303"/>
        <end position="329"/>
    </location>
</feature>
<dbReference type="CDD" id="cd06261">
    <property type="entry name" value="TM_PBP2"/>
    <property type="match status" value="1"/>
</dbReference>
<keyword evidence="8 9" id="KW-0472">Membrane</keyword>
<name>A0A941ES38_9ACTN</name>
<dbReference type="InterPro" id="IPR011864">
    <property type="entry name" value="Phosphate_PstC"/>
</dbReference>
<dbReference type="GO" id="GO:0006817">
    <property type="term" value="P:phosphate ion transport"/>
    <property type="evidence" value="ECO:0007669"/>
    <property type="project" value="UniProtKB-KW"/>
</dbReference>
<feature type="domain" description="ABC transmembrane type-1" evidence="11">
    <location>
        <begin position="94"/>
        <end position="325"/>
    </location>
</feature>
<comment type="subcellular location">
    <subcellularLocation>
        <location evidence="1 9">Cell membrane</location>
        <topology evidence="1 9">Multi-pass membrane protein</topology>
    </subcellularLocation>
</comment>
<keyword evidence="7 9" id="KW-1133">Transmembrane helix</keyword>
<sequence>MADTTPTEALGPPLSGAAEVPDVPRQIVARLSGADRAFRALLRGGGLAVFAITGLIGGFLLYRAWDTFRVAGWKFFTTSTWLLGSNHFGIASVLPNGLVIALTALVVAVPCALTAALFISEYAPAVLKRPLVALIDLMAAIPSIVYALWGVFFLQPRILGFSRWLSDHLGGVFPPFKVVGGDMQILFQASPFVAGLIISLMVIPIITSICREVFSQAPSGEREGAYALGASRWGMIRTVVLPYGRGGMIGAIMLGFGRAMGETIVVALFISPVYVFNWHVLHTGGLSIPGLIALWYSESTPTMISALMAAGLVLFVLTLIVNAVAGVIITRSRSGAQTAD</sequence>
<feature type="transmembrane region" description="Helical" evidence="9">
    <location>
        <begin position="185"/>
        <end position="206"/>
    </location>
</feature>
<keyword evidence="3 9" id="KW-0813">Transport</keyword>
<dbReference type="InterPro" id="IPR035906">
    <property type="entry name" value="MetI-like_sf"/>
</dbReference>
<comment type="function">
    <text evidence="10">Part of the binding-protein-dependent transport system for phosphate; probably responsible for the translocation of the substrate across the membrane.</text>
</comment>
<evidence type="ECO:0000256" key="9">
    <source>
        <dbReference type="RuleBase" id="RU363032"/>
    </source>
</evidence>
<dbReference type="Gene3D" id="1.10.3720.10">
    <property type="entry name" value="MetI-like"/>
    <property type="match status" value="1"/>
</dbReference>
<evidence type="ECO:0000256" key="10">
    <source>
        <dbReference type="RuleBase" id="RU363054"/>
    </source>
</evidence>
<evidence type="ECO:0000256" key="2">
    <source>
        <dbReference type="ARBA" id="ARBA00007069"/>
    </source>
</evidence>
<feature type="transmembrane region" description="Helical" evidence="9">
    <location>
        <begin position="247"/>
        <end position="270"/>
    </location>
</feature>
<dbReference type="InterPro" id="IPR051124">
    <property type="entry name" value="Phosphate_Transport_Permease"/>
</dbReference>
<evidence type="ECO:0000313" key="12">
    <source>
        <dbReference type="EMBL" id="MBR7836485.1"/>
    </source>
</evidence>
<dbReference type="PANTHER" id="PTHR30425:SF1">
    <property type="entry name" value="PHOSPHATE TRANSPORT SYSTEM PERMEASE PROTEIN PSTC"/>
    <property type="match status" value="1"/>
</dbReference>
<dbReference type="RefSeq" id="WP_212530964.1">
    <property type="nucleotide sequence ID" value="NZ_JAGSOG010000145.1"/>
</dbReference>
<keyword evidence="4 10" id="KW-1003">Cell membrane</keyword>
<dbReference type="Proteomes" id="UP000675781">
    <property type="component" value="Unassembled WGS sequence"/>
</dbReference>
<comment type="similarity">
    <text evidence="2 10">Belongs to the binding-protein-dependent transport system permease family. CysTW subfamily.</text>
</comment>
<dbReference type="GO" id="GO:0005315">
    <property type="term" value="F:phosphate transmembrane transporter activity"/>
    <property type="evidence" value="ECO:0007669"/>
    <property type="project" value="InterPro"/>
</dbReference>